<dbReference type="GO" id="GO:0009003">
    <property type="term" value="F:signal peptidase activity"/>
    <property type="evidence" value="ECO:0007669"/>
    <property type="project" value="UniProtKB-EC"/>
</dbReference>
<dbReference type="PANTHER" id="PTHR10806:SF6">
    <property type="entry name" value="SIGNAL PEPTIDASE COMPLEX CATALYTIC SUBUNIT SEC11"/>
    <property type="match status" value="1"/>
</dbReference>
<keyword evidence="4 6" id="KW-0472">Membrane</keyword>
<evidence type="ECO:0000313" key="7">
    <source>
        <dbReference type="EMBL" id="MDY0408941.1"/>
    </source>
</evidence>
<dbReference type="NCBIfam" id="NF046067">
    <property type="entry name" value="SigPepSipWBacil"/>
    <property type="match status" value="1"/>
</dbReference>
<evidence type="ECO:0000256" key="6">
    <source>
        <dbReference type="SAM" id="Phobius"/>
    </source>
</evidence>
<comment type="subcellular location">
    <subcellularLocation>
        <location evidence="1">Membrane</location>
    </subcellularLocation>
</comment>
<dbReference type="NCBIfam" id="TIGR02228">
    <property type="entry name" value="sigpep_I_arch"/>
    <property type="match status" value="1"/>
</dbReference>
<dbReference type="CDD" id="cd06530">
    <property type="entry name" value="S26_SPase_I"/>
    <property type="match status" value="1"/>
</dbReference>
<keyword evidence="3 6" id="KW-1133">Transmembrane helix</keyword>
<dbReference type="SUPFAM" id="SSF51306">
    <property type="entry name" value="LexA/Signal peptidase"/>
    <property type="match status" value="1"/>
</dbReference>
<organism evidence="7 8">
    <name type="scientific">Paracerasibacillus soli</name>
    <dbReference type="NCBI Taxonomy" id="480284"/>
    <lineage>
        <taxon>Bacteria</taxon>
        <taxon>Bacillati</taxon>
        <taxon>Bacillota</taxon>
        <taxon>Bacilli</taxon>
        <taxon>Bacillales</taxon>
        <taxon>Bacillaceae</taxon>
        <taxon>Paracerasibacillus</taxon>
    </lineage>
</organism>
<keyword evidence="7" id="KW-0378">Hydrolase</keyword>
<evidence type="ECO:0000256" key="1">
    <source>
        <dbReference type="ARBA" id="ARBA00004370"/>
    </source>
</evidence>
<keyword evidence="2 6" id="KW-0812">Transmembrane</keyword>
<keyword evidence="8" id="KW-1185">Reference proteome</keyword>
<gene>
    <name evidence="7" type="ORF">RWD45_10740</name>
</gene>
<dbReference type="Proteomes" id="UP001275315">
    <property type="component" value="Unassembled WGS sequence"/>
</dbReference>
<evidence type="ECO:0000256" key="5">
    <source>
        <dbReference type="NCBIfam" id="TIGR02228"/>
    </source>
</evidence>
<dbReference type="RefSeq" id="WP_320379642.1">
    <property type="nucleotide sequence ID" value="NZ_JAWDIQ010000001.1"/>
</dbReference>
<proteinExistence type="predicted"/>
<dbReference type="InterPro" id="IPR001733">
    <property type="entry name" value="Peptidase_S26B"/>
</dbReference>
<evidence type="ECO:0000256" key="2">
    <source>
        <dbReference type="ARBA" id="ARBA00022692"/>
    </source>
</evidence>
<evidence type="ECO:0000256" key="3">
    <source>
        <dbReference type="ARBA" id="ARBA00022989"/>
    </source>
</evidence>
<evidence type="ECO:0000256" key="4">
    <source>
        <dbReference type="ARBA" id="ARBA00023136"/>
    </source>
</evidence>
<evidence type="ECO:0000313" key="8">
    <source>
        <dbReference type="Proteomes" id="UP001275315"/>
    </source>
</evidence>
<name>A0ABU5CSV0_9BACI</name>
<sequence>MKLDTIKKWMSSLITILLVVALSFTILVVVASKASGGEPEVLGYQLKTVLSGSMEPTFKTGSIIAVKPVTDKNNLKANDIITYIEEDGKTVTHRIIEVNKSGKNVMYQTQGDNNNAPDTRPVLAENVLAKYNGFTIPYIGYIVDMAQSQNGAFLLLIPGIILLCYSIFTIWQALREIDMSEKNNKEEHTQSA</sequence>
<dbReference type="InterPro" id="IPR036286">
    <property type="entry name" value="LexA/Signal_pep-like_sf"/>
</dbReference>
<comment type="caution">
    <text evidence="7">The sequence shown here is derived from an EMBL/GenBank/DDBJ whole genome shotgun (WGS) entry which is preliminary data.</text>
</comment>
<dbReference type="PANTHER" id="PTHR10806">
    <property type="entry name" value="SIGNAL PEPTIDASE COMPLEX CATALYTIC SUBUNIT SEC11"/>
    <property type="match status" value="1"/>
</dbReference>
<dbReference type="EC" id="3.4.21.89" evidence="5"/>
<dbReference type="EMBL" id="JAWDIQ010000001">
    <property type="protein sequence ID" value="MDY0408941.1"/>
    <property type="molecule type" value="Genomic_DNA"/>
</dbReference>
<dbReference type="PRINTS" id="PR00728">
    <property type="entry name" value="SIGNALPTASE"/>
</dbReference>
<dbReference type="InterPro" id="IPR019533">
    <property type="entry name" value="Peptidase_S26"/>
</dbReference>
<accession>A0ABU5CSV0</accession>
<protein>
    <recommendedName>
        <fullName evidence="5">Signal peptidase I</fullName>
        <ecNumber evidence="5">3.4.21.89</ecNumber>
    </recommendedName>
</protein>
<reference evidence="7 8" key="1">
    <citation type="submission" date="2023-10" db="EMBL/GenBank/DDBJ databases">
        <title>Virgibacillus soli CC-YMP-6 genome.</title>
        <authorList>
            <person name="Miliotis G."/>
            <person name="Sengupta P."/>
            <person name="Hameed A."/>
            <person name="Chuvochina M."/>
            <person name="Mcdonagh F."/>
            <person name="Simpson A.C."/>
            <person name="Singh N.K."/>
            <person name="Rekha P.D."/>
            <person name="Raman K."/>
            <person name="Hugenholtz P."/>
            <person name="Venkateswaran K."/>
        </authorList>
    </citation>
    <scope>NUCLEOTIDE SEQUENCE [LARGE SCALE GENOMIC DNA]</scope>
    <source>
        <strain evidence="7 8">CC-YMP-6</strain>
    </source>
</reference>
<feature type="transmembrane region" description="Helical" evidence="6">
    <location>
        <begin position="152"/>
        <end position="174"/>
    </location>
</feature>